<sequence length="83" mass="9056">MQFNRIDISNIMIDFTARDTWRESDSGVKGDAGLPGRAAGNHPPVAASTAARHRQGSLAEACLWRGDKKGCYKERAAFTTSLF</sequence>
<name>A0ABX1P227_9RHOO</name>
<keyword evidence="3" id="KW-1185">Reference proteome</keyword>
<dbReference type="EMBL" id="WTVP01000100">
    <property type="protein sequence ID" value="NMG17672.1"/>
    <property type="molecule type" value="Genomic_DNA"/>
</dbReference>
<feature type="region of interest" description="Disordered" evidence="1">
    <location>
        <begin position="22"/>
        <end position="44"/>
    </location>
</feature>
<accession>A0ABX1P227</accession>
<evidence type="ECO:0000256" key="1">
    <source>
        <dbReference type="SAM" id="MobiDB-lite"/>
    </source>
</evidence>
<gene>
    <name evidence="2" type="ORF">GPA24_19485</name>
</gene>
<dbReference type="Proteomes" id="UP000633943">
    <property type="component" value="Unassembled WGS sequence"/>
</dbReference>
<reference evidence="2 3" key="1">
    <citation type="submission" date="2019-12" db="EMBL/GenBank/DDBJ databases">
        <title>Comparative genomics gives insights into the taxonomy of the Azoarcus-Aromatoleum group and reveals separate origins of nif in the plant-associated Azoarcus and non-plant-associated Aromatoleum sub-groups.</title>
        <authorList>
            <person name="Lafos M."/>
            <person name="Maluk M."/>
            <person name="Batista M."/>
            <person name="Junghare M."/>
            <person name="Carmona M."/>
            <person name="Faoro H."/>
            <person name="Cruz L.M."/>
            <person name="Battistoni F."/>
            <person name="De Souza E."/>
            <person name="Pedrosa F."/>
            <person name="Chen W.-M."/>
            <person name="Poole P.S."/>
            <person name="Dixon R.A."/>
            <person name="James E.K."/>
        </authorList>
    </citation>
    <scope>NUCLEOTIDE SEQUENCE [LARGE SCALE GENOMIC DNA]</scope>
    <source>
        <strain evidence="2 3">PbN1</strain>
    </source>
</reference>
<proteinExistence type="predicted"/>
<evidence type="ECO:0000313" key="2">
    <source>
        <dbReference type="EMBL" id="NMG17672.1"/>
    </source>
</evidence>
<protein>
    <submittedName>
        <fullName evidence="2">Uncharacterized protein</fullName>
    </submittedName>
</protein>
<evidence type="ECO:0000313" key="3">
    <source>
        <dbReference type="Proteomes" id="UP000633943"/>
    </source>
</evidence>
<dbReference type="RefSeq" id="WP_169204166.1">
    <property type="nucleotide sequence ID" value="NZ_CP059467.1"/>
</dbReference>
<comment type="caution">
    <text evidence="2">The sequence shown here is derived from an EMBL/GenBank/DDBJ whole genome shotgun (WGS) entry which is preliminary data.</text>
</comment>
<organism evidence="2 3">
    <name type="scientific">Aromatoleum bremense</name>
    <dbReference type="NCBI Taxonomy" id="76115"/>
    <lineage>
        <taxon>Bacteria</taxon>
        <taxon>Pseudomonadati</taxon>
        <taxon>Pseudomonadota</taxon>
        <taxon>Betaproteobacteria</taxon>
        <taxon>Rhodocyclales</taxon>
        <taxon>Rhodocyclaceae</taxon>
        <taxon>Aromatoleum</taxon>
    </lineage>
</organism>